<evidence type="ECO:0000256" key="2">
    <source>
        <dbReference type="SAM" id="Phobius"/>
    </source>
</evidence>
<feature type="compositionally biased region" description="Polar residues" evidence="1">
    <location>
        <begin position="482"/>
        <end position="491"/>
    </location>
</feature>
<feature type="region of interest" description="Disordered" evidence="1">
    <location>
        <begin position="439"/>
        <end position="581"/>
    </location>
</feature>
<keyword evidence="3" id="KW-0732">Signal</keyword>
<keyword evidence="2" id="KW-0812">Transmembrane</keyword>
<feature type="region of interest" description="Disordered" evidence="1">
    <location>
        <begin position="291"/>
        <end position="315"/>
    </location>
</feature>
<keyword evidence="5" id="KW-1185">Reference proteome</keyword>
<gene>
    <name evidence="4" type="ORF">Purlil1_9497</name>
</gene>
<feature type="compositionally biased region" description="Pro residues" evidence="1">
    <location>
        <begin position="297"/>
        <end position="310"/>
    </location>
</feature>
<evidence type="ECO:0008006" key="6">
    <source>
        <dbReference type="Google" id="ProtNLM"/>
    </source>
</evidence>
<feature type="signal peptide" evidence="3">
    <location>
        <begin position="1"/>
        <end position="27"/>
    </location>
</feature>
<sequence>MALLASLTNAALVVVVLPSWLLAAAAAAAATGLLVSPGSPCVELCANDTALGRNASTTTVPRRQDIPCEDRQMGNGGGGNKQLEREQQQQAVGAQFRQCVACLEKSAFEQAGESDQQWFPLSPASSSLPLAPIPYPQTTYASSMPTPNQISRQMEAKDAIEPKKLILATSLPTDNMRYAIDFCIFGYPNGTGGAGSNPCLTSEACGRLARALEGGIPVGDRARASTDTYSYCEAERGVWKSRYFDACVQCVKADGRHRYLTNFLIALDAACKQKPSRGLVLGLNDTVFANTTVSPAQPSPPTSPRRPSPAAPDGNDGALLSGGAIAGIVVGVLALVTLAAGCVFVCCRRRRKNRRIKKLATPSPPPSSSSPLPLQRHSPAPAAGPSGREEGVMAGTAAQGSGAVGGEHGEEVDYDGRFFGNDKTRKVAQATFSPVANSKPIAIWPARPAPDPPQGHSKGTPLPSIETESLPVDASPDGAVSAVSTFSNVPLLSNPPYKPTGSPAVGSSPIFATGRKSPVPKGQSGLPRSVQQHHDHQQLQQQWQQQQGQGKRKKKKRRDSSVSSPYETTKIQTEFAPPPKG</sequence>
<proteinExistence type="predicted"/>
<feature type="chain" id="PRO_5045437115" description="LPXTG-domain-containing protein" evidence="3">
    <location>
        <begin position="28"/>
        <end position="581"/>
    </location>
</feature>
<reference evidence="4 5" key="1">
    <citation type="journal article" date="2024" name="Microbiol. Resour. Announc.">
        <title>Genome annotations for the ascomycete fungi Trichoderma harzianum, Trichoderma aggressivum, and Purpureocillium lilacinum.</title>
        <authorList>
            <person name="Beijen E.P.W."/>
            <person name="Ohm R.A."/>
        </authorList>
    </citation>
    <scope>NUCLEOTIDE SEQUENCE [LARGE SCALE GENOMIC DNA]</scope>
    <source>
        <strain evidence="4 5">CBS 150709</strain>
    </source>
</reference>
<feature type="transmembrane region" description="Helical" evidence="2">
    <location>
        <begin position="324"/>
        <end position="347"/>
    </location>
</feature>
<dbReference type="EMBL" id="JAWRVI010000043">
    <property type="protein sequence ID" value="KAK4086185.1"/>
    <property type="molecule type" value="Genomic_DNA"/>
</dbReference>
<evidence type="ECO:0000256" key="3">
    <source>
        <dbReference type="SAM" id="SignalP"/>
    </source>
</evidence>
<evidence type="ECO:0000313" key="5">
    <source>
        <dbReference type="Proteomes" id="UP001287286"/>
    </source>
</evidence>
<evidence type="ECO:0000256" key="1">
    <source>
        <dbReference type="SAM" id="MobiDB-lite"/>
    </source>
</evidence>
<feature type="region of interest" description="Disordered" evidence="1">
    <location>
        <begin position="55"/>
        <end position="88"/>
    </location>
</feature>
<comment type="caution">
    <text evidence="4">The sequence shown here is derived from an EMBL/GenBank/DDBJ whole genome shotgun (WGS) entry which is preliminary data.</text>
</comment>
<feature type="region of interest" description="Disordered" evidence="1">
    <location>
        <begin position="356"/>
        <end position="392"/>
    </location>
</feature>
<keyword evidence="2" id="KW-0472">Membrane</keyword>
<evidence type="ECO:0000313" key="4">
    <source>
        <dbReference type="EMBL" id="KAK4086185.1"/>
    </source>
</evidence>
<feature type="compositionally biased region" description="Basic and acidic residues" evidence="1">
    <location>
        <begin position="62"/>
        <end position="72"/>
    </location>
</feature>
<organism evidence="4 5">
    <name type="scientific">Purpureocillium lilacinum</name>
    <name type="common">Paecilomyces lilacinus</name>
    <dbReference type="NCBI Taxonomy" id="33203"/>
    <lineage>
        <taxon>Eukaryota</taxon>
        <taxon>Fungi</taxon>
        <taxon>Dikarya</taxon>
        <taxon>Ascomycota</taxon>
        <taxon>Pezizomycotina</taxon>
        <taxon>Sordariomycetes</taxon>
        <taxon>Hypocreomycetidae</taxon>
        <taxon>Hypocreales</taxon>
        <taxon>Ophiocordycipitaceae</taxon>
        <taxon>Purpureocillium</taxon>
    </lineage>
</organism>
<feature type="compositionally biased region" description="Low complexity" evidence="1">
    <location>
        <begin position="538"/>
        <end position="549"/>
    </location>
</feature>
<feature type="compositionally biased region" description="Polar residues" evidence="1">
    <location>
        <begin position="561"/>
        <end position="572"/>
    </location>
</feature>
<protein>
    <recommendedName>
        <fullName evidence="6">LPXTG-domain-containing protein</fullName>
    </recommendedName>
</protein>
<name>A0ABR0BQ69_PURLI</name>
<accession>A0ABR0BQ69</accession>
<keyword evidence="2" id="KW-1133">Transmembrane helix</keyword>
<dbReference type="Proteomes" id="UP001287286">
    <property type="component" value="Unassembled WGS sequence"/>
</dbReference>